<evidence type="ECO:0000256" key="7">
    <source>
        <dbReference type="ARBA" id="ARBA00022989"/>
    </source>
</evidence>
<dbReference type="PANTHER" id="PTHR33121">
    <property type="entry name" value="CYCLIC DI-GMP PHOSPHODIESTERASE PDEF"/>
    <property type="match status" value="1"/>
</dbReference>
<keyword evidence="8 10" id="KW-0472">Membrane</keyword>
<keyword evidence="3" id="KW-1003">Cell membrane</keyword>
<evidence type="ECO:0000256" key="3">
    <source>
        <dbReference type="ARBA" id="ARBA00022475"/>
    </source>
</evidence>
<gene>
    <name evidence="12" type="ORF">IDM36_01335</name>
</gene>
<dbReference type="SMART" id="SM00052">
    <property type="entry name" value="EAL"/>
    <property type="match status" value="1"/>
</dbReference>
<sequence length="520" mass="59410">MNRSARRKMLRVVGIIMVVMLPVMLALWFAQLRAVSETSAQLRTFAELALDKTELVIQQVELARSDAEKYQGELCTPGHRQYMLNVVRGRLFIADLIYAEGQNFLCSTAITPEQPYAIAAANYKRKPDVAIYYYRDTPFFTGYKMTYMQRGNYVVVVNPLFYSEVMSTDYSLSWGVYDTVTNAFFSVSQKANVSLLNSMIRHKESSFQKDGRFYTIVKSDKRPIAAIVSTSSKRFYEILYHQATLTLPLGMICSIIILLMWSRTHRELNSPGRLLHRALNKRQLCVHYQPIIDIKNNQCVGAEALLRWPGFNGQVMSPAEFIPLAEKEGMIERITDYVVEEVFNDLGHFLATSPHLYISINLSASDFHSSRLIALISDKARHYAVRAQQIKIEVTERGFIDVPKTTPVIQAFRQAGYEVAIDDFGTGYSNLHNLYSLNVDILKIDKSFIDTLTTNSTSHLIAEHIIEMAQSLRLKTIAEGVETDEQVSWLLKRGVQYCQGWHFAKAMPPQEFMTWQQQPL</sequence>
<evidence type="ECO:0000256" key="9">
    <source>
        <dbReference type="ARBA" id="ARBA00034290"/>
    </source>
</evidence>
<reference evidence="12" key="1">
    <citation type="submission" date="2020-09" db="EMBL/GenBank/DDBJ databases">
        <title>First Report of a novel Colistin-Resistant species of Enterobacter cloacae complex Producing MCR-5 isolated from hospital sewage water.</title>
        <authorList>
            <person name="Zhou K."/>
        </authorList>
    </citation>
    <scope>NUCLEOTIDE SEQUENCE [LARGE SCALE GENOMIC DNA]</scope>
    <source>
        <strain evidence="12">HSW1412</strain>
    </source>
</reference>
<protein>
    <recommendedName>
        <fullName evidence="2">cyclic-guanylate-specific phosphodiesterase</fullName>
        <ecNumber evidence="2">3.1.4.52</ecNumber>
    </recommendedName>
</protein>
<feature type="domain" description="EAL" evidence="11">
    <location>
        <begin position="268"/>
        <end position="520"/>
    </location>
</feature>
<keyword evidence="5 10" id="KW-0812">Transmembrane</keyword>
<dbReference type="EC" id="3.1.4.52" evidence="2"/>
<dbReference type="PROSITE" id="PS50883">
    <property type="entry name" value="EAL"/>
    <property type="match status" value="1"/>
</dbReference>
<dbReference type="InterPro" id="IPR001633">
    <property type="entry name" value="EAL_dom"/>
</dbReference>
<evidence type="ECO:0000256" key="4">
    <source>
        <dbReference type="ARBA" id="ARBA00022636"/>
    </source>
</evidence>
<accession>A0A7T0DWQ2</accession>
<dbReference type="CDD" id="cd01948">
    <property type="entry name" value="EAL"/>
    <property type="match status" value="1"/>
</dbReference>
<name>A0A7T0DWQ2_9ENTR</name>
<evidence type="ECO:0000256" key="2">
    <source>
        <dbReference type="ARBA" id="ARBA00012282"/>
    </source>
</evidence>
<dbReference type="InterPro" id="IPR024744">
    <property type="entry name" value="CSS-motif_dom"/>
</dbReference>
<evidence type="ECO:0000313" key="12">
    <source>
        <dbReference type="EMBL" id="QPK00838.1"/>
    </source>
</evidence>
<dbReference type="InterPro" id="IPR035919">
    <property type="entry name" value="EAL_sf"/>
</dbReference>
<keyword evidence="4" id="KW-0973">c-di-GMP</keyword>
<evidence type="ECO:0000256" key="5">
    <source>
        <dbReference type="ARBA" id="ARBA00022692"/>
    </source>
</evidence>
<dbReference type="SUPFAM" id="SSF141868">
    <property type="entry name" value="EAL domain-like"/>
    <property type="match status" value="1"/>
</dbReference>
<dbReference type="GO" id="GO:0005886">
    <property type="term" value="C:plasma membrane"/>
    <property type="evidence" value="ECO:0007669"/>
    <property type="project" value="UniProtKB-SubCell"/>
</dbReference>
<dbReference type="EMBL" id="CP061801">
    <property type="protein sequence ID" value="QPK00838.1"/>
    <property type="molecule type" value="Genomic_DNA"/>
</dbReference>
<keyword evidence="6" id="KW-0378">Hydrolase</keyword>
<dbReference type="AlphaFoldDB" id="A0A7T0DWQ2"/>
<comment type="catalytic activity">
    <reaction evidence="9">
        <text>3',3'-c-di-GMP + H2O = 5'-phosphoguanylyl(3'-&gt;5')guanosine + H(+)</text>
        <dbReference type="Rhea" id="RHEA:24902"/>
        <dbReference type="ChEBI" id="CHEBI:15377"/>
        <dbReference type="ChEBI" id="CHEBI:15378"/>
        <dbReference type="ChEBI" id="CHEBI:58754"/>
        <dbReference type="ChEBI" id="CHEBI:58805"/>
        <dbReference type="EC" id="3.1.4.52"/>
    </reaction>
</comment>
<evidence type="ECO:0000256" key="6">
    <source>
        <dbReference type="ARBA" id="ARBA00022801"/>
    </source>
</evidence>
<dbReference type="Pfam" id="PF00563">
    <property type="entry name" value="EAL"/>
    <property type="match status" value="1"/>
</dbReference>
<evidence type="ECO:0000256" key="8">
    <source>
        <dbReference type="ARBA" id="ARBA00023136"/>
    </source>
</evidence>
<evidence type="ECO:0000256" key="1">
    <source>
        <dbReference type="ARBA" id="ARBA00004651"/>
    </source>
</evidence>
<dbReference type="InterPro" id="IPR050706">
    <property type="entry name" value="Cyclic-di-GMP_PDE-like"/>
</dbReference>
<evidence type="ECO:0000259" key="11">
    <source>
        <dbReference type="PROSITE" id="PS50883"/>
    </source>
</evidence>
<evidence type="ECO:0000256" key="10">
    <source>
        <dbReference type="SAM" id="Phobius"/>
    </source>
</evidence>
<dbReference type="PANTHER" id="PTHR33121:SF60">
    <property type="entry name" value="CYCLIC DI-GMP PHOSPHODIESTERASE PDEC-RELATED"/>
    <property type="match status" value="1"/>
</dbReference>
<dbReference type="Pfam" id="PF12792">
    <property type="entry name" value="CSS-motif"/>
    <property type="match status" value="1"/>
</dbReference>
<dbReference type="GO" id="GO:0071111">
    <property type="term" value="F:cyclic-guanylate-specific phosphodiesterase activity"/>
    <property type="evidence" value="ECO:0007669"/>
    <property type="project" value="UniProtKB-EC"/>
</dbReference>
<keyword evidence="7 10" id="KW-1133">Transmembrane helix</keyword>
<feature type="transmembrane region" description="Helical" evidence="10">
    <location>
        <begin position="12"/>
        <end position="30"/>
    </location>
</feature>
<organism evidence="12">
    <name type="scientific">Enterobacter mori</name>
    <dbReference type="NCBI Taxonomy" id="539813"/>
    <lineage>
        <taxon>Bacteria</taxon>
        <taxon>Pseudomonadati</taxon>
        <taxon>Pseudomonadota</taxon>
        <taxon>Gammaproteobacteria</taxon>
        <taxon>Enterobacterales</taxon>
        <taxon>Enterobacteriaceae</taxon>
        <taxon>Enterobacter</taxon>
    </lineage>
</organism>
<proteinExistence type="predicted"/>
<dbReference type="Gene3D" id="3.20.20.450">
    <property type="entry name" value="EAL domain"/>
    <property type="match status" value="1"/>
</dbReference>
<comment type="subcellular location">
    <subcellularLocation>
        <location evidence="1">Cell membrane</location>
        <topology evidence="1">Multi-pass membrane protein</topology>
    </subcellularLocation>
</comment>